<dbReference type="Pfam" id="PF09912">
    <property type="entry name" value="DUF2141"/>
    <property type="match status" value="1"/>
</dbReference>
<organism evidence="1">
    <name type="scientific">Telmatobacter sp. DSM 110680</name>
    <dbReference type="NCBI Taxonomy" id="3036704"/>
    <lineage>
        <taxon>Bacteria</taxon>
        <taxon>Pseudomonadati</taxon>
        <taxon>Acidobacteriota</taxon>
        <taxon>Terriglobia</taxon>
        <taxon>Terriglobales</taxon>
        <taxon>Acidobacteriaceae</taxon>
        <taxon>Telmatobacter</taxon>
    </lineage>
</organism>
<dbReference type="InterPro" id="IPR018673">
    <property type="entry name" value="DUF2141"/>
</dbReference>
<dbReference type="EMBL" id="CP121196">
    <property type="protein sequence ID" value="XBH18152.1"/>
    <property type="molecule type" value="Genomic_DNA"/>
</dbReference>
<protein>
    <submittedName>
        <fullName evidence="1">DUF2141 domain-containing protein</fullName>
    </submittedName>
</protein>
<dbReference type="RefSeq" id="WP_348263375.1">
    <property type="nucleotide sequence ID" value="NZ_CP121196.1"/>
</dbReference>
<reference evidence="1" key="1">
    <citation type="submission" date="2023-03" db="EMBL/GenBank/DDBJ databases">
        <title>Edaphobacter sp.</title>
        <authorList>
            <person name="Huber K.J."/>
            <person name="Papendorf J."/>
            <person name="Pilke C."/>
            <person name="Bunk B."/>
            <person name="Sproeer C."/>
            <person name="Pester M."/>
        </authorList>
    </citation>
    <scope>NUCLEOTIDE SEQUENCE</scope>
    <source>
        <strain evidence="1">DSM 110680</strain>
    </source>
</reference>
<sequence length="154" mass="17051">MIRSIRKFISFALLPVLCCSLFVLLGQYLYAQTPKTGKLTIKVTGIRNAEGNLRLALRTDENTMVDSKIVEIDPKTLTAEAVFDNLPEGTYGLAVIHDENKNEKLDFNEMGMPVEGYGHSNNPSKRPGPPNFDETKFAFSAPGTTIGIALIYWP</sequence>
<dbReference type="AlphaFoldDB" id="A0AAU7DM67"/>
<accession>A0AAU7DM67</accession>
<name>A0AAU7DM67_9BACT</name>
<proteinExistence type="predicted"/>
<gene>
    <name evidence="1" type="ORF">P8935_02200</name>
</gene>
<evidence type="ECO:0000313" key="1">
    <source>
        <dbReference type="EMBL" id="XBH18152.1"/>
    </source>
</evidence>